<dbReference type="InterPro" id="IPR020802">
    <property type="entry name" value="TesA-like"/>
</dbReference>
<dbReference type="PANTHER" id="PTHR22754:SF32">
    <property type="entry name" value="DISCO-INTERACTING PROTEIN 2"/>
    <property type="match status" value="1"/>
</dbReference>
<dbReference type="Gene3D" id="3.40.50.12780">
    <property type="entry name" value="N-terminal domain of ligase-like"/>
    <property type="match status" value="1"/>
</dbReference>
<dbReference type="SMART" id="SM00824">
    <property type="entry name" value="PKS_TE"/>
    <property type="match status" value="1"/>
</dbReference>
<sequence>MPGPATDASTGPATLSDILMAAVDDHPHNVIRYADRAGHTDQTYADLLDTARRFLTGLRGHGLEPGDKVILLLDRPQEVVPLFWACVLGGFVPCVLTLPADRGRWPEHLAHAHGLLEPPLLVTNGTKAADLPPVPGLVTAYLDDLAADEPARDVHHATGDDLALLVLTSGSTGAAKAVMLTHANLNASMAAKNGHHNLTSADVSLNWITFDHVAALLECHLLPLFAGASQVHAEPATILDDPVEFLRLISRHRVTMTFTPNFLLALITKAITDAPITDDLDLSQLRHIVSGGEAIVRATAAAFLDLLEPHGLHRGALWPAFGMTETCAGCTYSHDFPRHDHGQEFANLGTAVDGLRIRVVDDTERPVAAGQVGHVQFAGPMITPGYYRNQDATAAAFTADGWLRSGDLGTLDDGRVTLAGRSKDSIIVNGVNYYSHELETALGRLDGVLSGSVAAVPIRPAGADTEQLAVFFATDVEDADEDALHRLIITVRNGAILHWGFRPALVLPIAEADIPRSSLGKIQRAQLRRRLDSGGFQARKSVIDQLVQRQFGGFSEPSGATETALAEIYGELFGLPFGEVSATAGFFDIGGTSLDIIRFKLALERRLGIPNVPATWLFTEPTVRGLAKLIDSGGPARTDEYDPLVTLQRTGDKTPLFCVHPGTGEVMLYVSLAKYFTNERPFHALRARGFNPGESFFATWDEMIDCYVTAIQAEQPHGPYAVAGYSYGGAVAFEIAKRLEAKGEHVGFVCVISQIPHIGTLMRGNYLEQATSLAAYLGLITAEQKLELRENLADMDRDKQDAGIIAAASKTRLAELDLDSDSFANWAALVYRLIELERDYRPTGSVETLTVLLETTPDHVKEPPMWSPDDVRAWDPHSRNAARYLDVTGEHDILLGPRYIETVQATLRTELDRALPTG</sequence>
<comment type="cofactor">
    <cofactor evidence="1">
        <name>pantetheine 4'-phosphate</name>
        <dbReference type="ChEBI" id="CHEBI:47942"/>
    </cofactor>
</comment>
<dbReference type="EMBL" id="CP016174">
    <property type="protein sequence ID" value="ANN16042.1"/>
    <property type="molecule type" value="Genomic_DNA"/>
</dbReference>
<dbReference type="InterPro" id="IPR045851">
    <property type="entry name" value="AMP-bd_C_sf"/>
</dbReference>
<dbReference type="InterPro" id="IPR042099">
    <property type="entry name" value="ANL_N_sf"/>
</dbReference>
<dbReference type="PROSITE" id="PS00455">
    <property type="entry name" value="AMP_BINDING"/>
    <property type="match status" value="1"/>
</dbReference>
<gene>
    <name evidence="4" type="ORF">SD37_10585</name>
</gene>
<evidence type="ECO:0000313" key="5">
    <source>
        <dbReference type="Proteomes" id="UP000093695"/>
    </source>
</evidence>
<name>A0A193BUZ9_AMYOR</name>
<reference evidence="4 5" key="1">
    <citation type="journal article" date="2015" name="Genome Announc.">
        <title>Draft Genome Sequence of Norvancomycin-Producing Strain Amycolatopsis orientalis CPCC200066.</title>
        <authorList>
            <person name="Lei X."/>
            <person name="Yuan F."/>
            <person name="Shi Y."/>
            <person name="Li X."/>
            <person name="Wang L."/>
            <person name="Hong B."/>
        </authorList>
    </citation>
    <scope>NUCLEOTIDE SEQUENCE [LARGE SCALE GENOMIC DNA]</scope>
    <source>
        <strain evidence="4 5">B-37</strain>
    </source>
</reference>
<dbReference type="PROSITE" id="PS50075">
    <property type="entry name" value="CARRIER"/>
    <property type="match status" value="1"/>
</dbReference>
<dbReference type="Pfam" id="PF00501">
    <property type="entry name" value="AMP-binding"/>
    <property type="match status" value="1"/>
</dbReference>
<dbReference type="SUPFAM" id="SSF47336">
    <property type="entry name" value="ACP-like"/>
    <property type="match status" value="1"/>
</dbReference>
<dbReference type="Pfam" id="PF00975">
    <property type="entry name" value="Thioesterase"/>
    <property type="match status" value="1"/>
</dbReference>
<dbReference type="InterPro" id="IPR020845">
    <property type="entry name" value="AMP-binding_CS"/>
</dbReference>
<evidence type="ECO:0000256" key="2">
    <source>
        <dbReference type="ARBA" id="ARBA00006432"/>
    </source>
</evidence>
<dbReference type="SUPFAM" id="SSF56801">
    <property type="entry name" value="Acetyl-CoA synthetase-like"/>
    <property type="match status" value="1"/>
</dbReference>
<dbReference type="SUPFAM" id="SSF53474">
    <property type="entry name" value="alpha/beta-Hydrolases"/>
    <property type="match status" value="1"/>
</dbReference>
<protein>
    <submittedName>
        <fullName evidence="4">Peptide synthetase</fullName>
    </submittedName>
</protein>
<dbReference type="KEGG" id="aori:SD37_10585"/>
<dbReference type="InterPro" id="IPR009081">
    <property type="entry name" value="PP-bd_ACP"/>
</dbReference>
<dbReference type="InterPro" id="IPR000873">
    <property type="entry name" value="AMP-dep_synth/lig_dom"/>
</dbReference>
<keyword evidence="5" id="KW-1185">Reference proteome</keyword>
<dbReference type="Gene3D" id="3.40.50.1820">
    <property type="entry name" value="alpha/beta hydrolase"/>
    <property type="match status" value="1"/>
</dbReference>
<evidence type="ECO:0000313" key="4">
    <source>
        <dbReference type="EMBL" id="ANN16042.1"/>
    </source>
</evidence>
<evidence type="ECO:0000259" key="3">
    <source>
        <dbReference type="PROSITE" id="PS50075"/>
    </source>
</evidence>
<dbReference type="InterPro" id="IPR029058">
    <property type="entry name" value="AB_hydrolase_fold"/>
</dbReference>
<accession>A0A193BUZ9</accession>
<dbReference type="Gene3D" id="3.30.300.30">
    <property type="match status" value="1"/>
</dbReference>
<dbReference type="STRING" id="31958.SD37_10585"/>
<dbReference type="GO" id="GO:0006633">
    <property type="term" value="P:fatty acid biosynthetic process"/>
    <property type="evidence" value="ECO:0007669"/>
    <property type="project" value="TreeGrafter"/>
</dbReference>
<dbReference type="Proteomes" id="UP000093695">
    <property type="component" value="Chromosome"/>
</dbReference>
<organism evidence="4 5">
    <name type="scientific">Amycolatopsis orientalis</name>
    <name type="common">Nocardia orientalis</name>
    <dbReference type="NCBI Taxonomy" id="31958"/>
    <lineage>
        <taxon>Bacteria</taxon>
        <taxon>Bacillati</taxon>
        <taxon>Actinomycetota</taxon>
        <taxon>Actinomycetes</taxon>
        <taxon>Pseudonocardiales</taxon>
        <taxon>Pseudonocardiaceae</taxon>
        <taxon>Amycolatopsis</taxon>
    </lineage>
</organism>
<dbReference type="Pfam" id="PF00550">
    <property type="entry name" value="PP-binding"/>
    <property type="match status" value="1"/>
</dbReference>
<feature type="domain" description="Carrier" evidence="3">
    <location>
        <begin position="556"/>
        <end position="634"/>
    </location>
</feature>
<dbReference type="GO" id="GO:0005886">
    <property type="term" value="C:plasma membrane"/>
    <property type="evidence" value="ECO:0007669"/>
    <property type="project" value="TreeGrafter"/>
</dbReference>
<dbReference type="InterPro" id="IPR001031">
    <property type="entry name" value="Thioesterase"/>
</dbReference>
<dbReference type="AlphaFoldDB" id="A0A193BUZ9"/>
<dbReference type="GO" id="GO:0070566">
    <property type="term" value="F:adenylyltransferase activity"/>
    <property type="evidence" value="ECO:0007669"/>
    <property type="project" value="TreeGrafter"/>
</dbReference>
<dbReference type="InterPro" id="IPR036736">
    <property type="entry name" value="ACP-like_sf"/>
</dbReference>
<proteinExistence type="inferred from homology"/>
<comment type="similarity">
    <text evidence="2">Belongs to the ATP-dependent AMP-binding enzyme family.</text>
</comment>
<evidence type="ECO:0000256" key="1">
    <source>
        <dbReference type="ARBA" id="ARBA00001957"/>
    </source>
</evidence>
<dbReference type="Gene3D" id="1.10.1200.10">
    <property type="entry name" value="ACP-like"/>
    <property type="match status" value="1"/>
</dbReference>
<dbReference type="PANTHER" id="PTHR22754">
    <property type="entry name" value="DISCO-INTERACTING PROTEIN 2 DIP2 -RELATED"/>
    <property type="match status" value="1"/>
</dbReference>